<accession>A0AAJ2EZD5</accession>
<evidence type="ECO:0000313" key="4">
    <source>
        <dbReference type="EMBL" id="MDR6765526.1"/>
    </source>
</evidence>
<sequence>MRSPSPRRISRRTAAFRRRALEPAGCATYSAVKPPLWVAFDERRTVTLILFLALRSAWRTARAPLLAAFVALLAWATPASAQYAGLRTLVVPGAEPVTVALFYPTPVVARTQPMGPWRPVVTPGAPVAAVPLKGLILISHGTGGHELGHHNLATRLAADGYLVAALRHPGDNWEDRSMITSGRYFSERPRQVSRVLDALLASPEWGPRIPAGRIGAVGHSAGGYTVLALAGAQAEPARAAQHCRSVSDDPGFCSLGKLPSRSQSGQAAPAAAAQVPAASQDGPLVSVADPRIRAVVAMAPMAVVFTQGSLKAISVPVRLMVAERDAVLTSKYHGAYVAANVPVAQASTVPGAGHFAFMAQSVWPLASEAGDAAANPEGFDRVAYHATLENEVTEFLDRQLR</sequence>
<gene>
    <name evidence="4" type="ORF">J2W88_000784</name>
    <name evidence="5" type="ORF">J2W93_000785</name>
</gene>
<organism evidence="4 7">
    <name type="scientific">Acidovorax delafieldii</name>
    <name type="common">Pseudomonas delafieldii</name>
    <dbReference type="NCBI Taxonomy" id="47920"/>
    <lineage>
        <taxon>Bacteria</taxon>
        <taxon>Pseudomonadati</taxon>
        <taxon>Pseudomonadota</taxon>
        <taxon>Betaproteobacteria</taxon>
        <taxon>Burkholderiales</taxon>
        <taxon>Comamonadaceae</taxon>
        <taxon>Acidovorax</taxon>
    </lineage>
</organism>
<dbReference type="AlphaFoldDB" id="A0AAJ2EZD5"/>
<dbReference type="Gene3D" id="3.40.50.1820">
    <property type="entry name" value="alpha/beta hydrolase"/>
    <property type="match status" value="2"/>
</dbReference>
<dbReference type="InterPro" id="IPR016986">
    <property type="entry name" value="UCP031982_abhydr"/>
</dbReference>
<evidence type="ECO:0000256" key="2">
    <source>
        <dbReference type="ARBA" id="ARBA00022963"/>
    </source>
</evidence>
<comment type="caution">
    <text evidence="4">The sequence shown here is derived from an EMBL/GenBank/DDBJ whole genome shotgun (WGS) entry which is preliminary data.</text>
</comment>
<reference evidence="4 6" key="1">
    <citation type="submission" date="2023-07" db="EMBL/GenBank/DDBJ databases">
        <title>Sorghum-associated microbial communities from plants grown in Nebraska, USA.</title>
        <authorList>
            <person name="Schachtman D."/>
        </authorList>
    </citation>
    <scope>NUCLEOTIDE SEQUENCE</scope>
    <source>
        <strain evidence="5 6">BE105</strain>
        <strain evidence="4">BE69</strain>
    </source>
</reference>
<keyword evidence="6" id="KW-1185">Reference proteome</keyword>
<dbReference type="GO" id="GO:0016042">
    <property type="term" value="P:lipid catabolic process"/>
    <property type="evidence" value="ECO:0007669"/>
    <property type="project" value="UniProtKB-KW"/>
</dbReference>
<dbReference type="PANTHER" id="PTHR10272">
    <property type="entry name" value="PLATELET-ACTIVATING FACTOR ACETYLHYDROLASE"/>
    <property type="match status" value="1"/>
</dbReference>
<dbReference type="EMBL" id="JAVDTL010000001">
    <property type="protein sequence ID" value="MDR6765526.1"/>
    <property type="molecule type" value="Genomic_DNA"/>
</dbReference>
<dbReference type="PIRSF" id="PIRSF031982">
    <property type="entry name" value="UCP031982_abhydr"/>
    <property type="match status" value="1"/>
</dbReference>
<proteinExistence type="predicted"/>
<dbReference type="Proteomes" id="UP001249076">
    <property type="component" value="Unassembled WGS sequence"/>
</dbReference>
<dbReference type="InterPro" id="IPR029058">
    <property type="entry name" value="AB_hydrolase_fold"/>
</dbReference>
<evidence type="ECO:0000313" key="7">
    <source>
        <dbReference type="Proteomes" id="UP001253458"/>
    </source>
</evidence>
<evidence type="ECO:0000256" key="3">
    <source>
        <dbReference type="ARBA" id="ARBA00023098"/>
    </source>
</evidence>
<evidence type="ECO:0000313" key="5">
    <source>
        <dbReference type="EMBL" id="MDR6835964.1"/>
    </source>
</evidence>
<dbReference type="RefSeq" id="WP_209816425.1">
    <property type="nucleotide sequence ID" value="NZ_JAVDTL010000001.1"/>
</dbReference>
<evidence type="ECO:0000256" key="1">
    <source>
        <dbReference type="ARBA" id="ARBA00022801"/>
    </source>
</evidence>
<keyword evidence="2" id="KW-0442">Lipid degradation</keyword>
<keyword evidence="1 4" id="KW-0378">Hydrolase</keyword>
<evidence type="ECO:0000313" key="6">
    <source>
        <dbReference type="Proteomes" id="UP001249076"/>
    </source>
</evidence>
<protein>
    <submittedName>
        <fullName evidence="4">Dienelactone hydrolase</fullName>
    </submittedName>
</protein>
<name>A0AAJ2EZD5_ACIDE</name>
<dbReference type="SUPFAM" id="SSF53474">
    <property type="entry name" value="alpha/beta-Hydrolases"/>
    <property type="match status" value="1"/>
</dbReference>
<dbReference type="Proteomes" id="UP001253458">
    <property type="component" value="Unassembled WGS sequence"/>
</dbReference>
<dbReference type="EMBL" id="JAVDTS010000001">
    <property type="protein sequence ID" value="MDR6835964.1"/>
    <property type="molecule type" value="Genomic_DNA"/>
</dbReference>
<dbReference type="GO" id="GO:0003847">
    <property type="term" value="F:1-alkyl-2-acetylglycerophosphocholine esterase activity"/>
    <property type="evidence" value="ECO:0007669"/>
    <property type="project" value="TreeGrafter"/>
</dbReference>
<keyword evidence="3" id="KW-0443">Lipid metabolism</keyword>
<dbReference type="PANTHER" id="PTHR10272:SF0">
    <property type="entry name" value="PLATELET-ACTIVATING FACTOR ACETYLHYDROLASE"/>
    <property type="match status" value="1"/>
</dbReference>